<dbReference type="RefSeq" id="WP_115991724.1">
    <property type="nucleotide sequence ID" value="NZ_QRDY01000002.1"/>
</dbReference>
<dbReference type="SUPFAM" id="SSF48008">
    <property type="entry name" value="GntR ligand-binding domain-like"/>
    <property type="match status" value="1"/>
</dbReference>
<accession>A0A3D9IT99</accession>
<dbReference type="InterPro" id="IPR008920">
    <property type="entry name" value="TF_FadR/GntR_C"/>
</dbReference>
<sequence length="226" mass="25281">MKKLAHEDIIEKMKSRMRSGEWKPGDRLPTIQQLSLEYKLSITAVREALRVMADHRIVSIEHGRGVFVSNNPQLLEDPMGGLRDSEQGSLLQLLEARLVVEPELAAFCATRATASQTSNLRELAERMELEMKQGGDHFGTDVLFHQTIAEGADNPLLAEMLSVISDLSAQGRRDTDKLPNMPQKAVGYHRLIAIAIEERQAEQARGLMKSHIQDMINAVKESGKFK</sequence>
<dbReference type="EMBL" id="QRDY01000002">
    <property type="protein sequence ID" value="RED64990.1"/>
    <property type="molecule type" value="Genomic_DNA"/>
</dbReference>
<dbReference type="Pfam" id="PF07729">
    <property type="entry name" value="FCD"/>
    <property type="match status" value="1"/>
</dbReference>
<dbReference type="GO" id="GO:0003700">
    <property type="term" value="F:DNA-binding transcription factor activity"/>
    <property type="evidence" value="ECO:0007669"/>
    <property type="project" value="InterPro"/>
</dbReference>
<evidence type="ECO:0000259" key="4">
    <source>
        <dbReference type="PROSITE" id="PS50949"/>
    </source>
</evidence>
<evidence type="ECO:0000313" key="6">
    <source>
        <dbReference type="Proteomes" id="UP000256869"/>
    </source>
</evidence>
<dbReference type="PANTHER" id="PTHR43537:SF5">
    <property type="entry name" value="UXU OPERON TRANSCRIPTIONAL REGULATOR"/>
    <property type="match status" value="1"/>
</dbReference>
<dbReference type="SMART" id="SM00895">
    <property type="entry name" value="FCD"/>
    <property type="match status" value="1"/>
</dbReference>
<dbReference type="InterPro" id="IPR011711">
    <property type="entry name" value="GntR_C"/>
</dbReference>
<keyword evidence="6" id="KW-1185">Reference proteome</keyword>
<evidence type="ECO:0000256" key="2">
    <source>
        <dbReference type="ARBA" id="ARBA00023125"/>
    </source>
</evidence>
<dbReference type="InterPro" id="IPR036390">
    <property type="entry name" value="WH_DNA-bd_sf"/>
</dbReference>
<dbReference type="GO" id="GO:0003677">
    <property type="term" value="F:DNA binding"/>
    <property type="evidence" value="ECO:0007669"/>
    <property type="project" value="UniProtKB-KW"/>
</dbReference>
<dbReference type="Proteomes" id="UP000256869">
    <property type="component" value="Unassembled WGS sequence"/>
</dbReference>
<evidence type="ECO:0000313" key="5">
    <source>
        <dbReference type="EMBL" id="RED64990.1"/>
    </source>
</evidence>
<dbReference type="Pfam" id="PF00392">
    <property type="entry name" value="GntR"/>
    <property type="match status" value="1"/>
</dbReference>
<keyword evidence="2" id="KW-0238">DNA-binding</keyword>
<dbReference type="SUPFAM" id="SSF46785">
    <property type="entry name" value="Winged helix' DNA-binding domain"/>
    <property type="match status" value="1"/>
</dbReference>
<gene>
    <name evidence="5" type="ORF">DFP95_102412</name>
</gene>
<dbReference type="CDD" id="cd07377">
    <property type="entry name" value="WHTH_GntR"/>
    <property type="match status" value="1"/>
</dbReference>
<feature type="domain" description="HTH gntR-type" evidence="4">
    <location>
        <begin position="3"/>
        <end position="71"/>
    </location>
</feature>
<protein>
    <submittedName>
        <fullName evidence="5">GntR family transcriptional regulator</fullName>
    </submittedName>
</protein>
<dbReference type="Gene3D" id="1.10.10.10">
    <property type="entry name" value="Winged helix-like DNA-binding domain superfamily/Winged helix DNA-binding domain"/>
    <property type="match status" value="1"/>
</dbReference>
<evidence type="ECO:0000256" key="3">
    <source>
        <dbReference type="ARBA" id="ARBA00023163"/>
    </source>
</evidence>
<name>A0A3D9IT99_9BACL</name>
<dbReference type="Gene3D" id="1.20.120.530">
    <property type="entry name" value="GntR ligand-binding domain-like"/>
    <property type="match status" value="1"/>
</dbReference>
<keyword evidence="1" id="KW-0805">Transcription regulation</keyword>
<organism evidence="5 6">
    <name type="scientific">Cohnella lupini</name>
    <dbReference type="NCBI Taxonomy" id="1294267"/>
    <lineage>
        <taxon>Bacteria</taxon>
        <taxon>Bacillati</taxon>
        <taxon>Bacillota</taxon>
        <taxon>Bacilli</taxon>
        <taxon>Bacillales</taxon>
        <taxon>Paenibacillaceae</taxon>
        <taxon>Cohnella</taxon>
    </lineage>
</organism>
<comment type="caution">
    <text evidence="5">The sequence shown here is derived from an EMBL/GenBank/DDBJ whole genome shotgun (WGS) entry which is preliminary data.</text>
</comment>
<evidence type="ECO:0000256" key="1">
    <source>
        <dbReference type="ARBA" id="ARBA00023015"/>
    </source>
</evidence>
<reference evidence="5 6" key="1">
    <citation type="submission" date="2018-07" db="EMBL/GenBank/DDBJ databases">
        <title>Genomic Encyclopedia of Type Strains, Phase III (KMG-III): the genomes of soil and plant-associated and newly described type strains.</title>
        <authorList>
            <person name="Whitman W."/>
        </authorList>
    </citation>
    <scope>NUCLEOTIDE SEQUENCE [LARGE SCALE GENOMIC DNA]</scope>
    <source>
        <strain evidence="5 6">CECT 8236</strain>
    </source>
</reference>
<dbReference type="InterPro" id="IPR000524">
    <property type="entry name" value="Tscrpt_reg_HTH_GntR"/>
</dbReference>
<dbReference type="OrthoDB" id="114741at2"/>
<keyword evidence="3" id="KW-0804">Transcription</keyword>
<dbReference type="SMART" id="SM00345">
    <property type="entry name" value="HTH_GNTR"/>
    <property type="match status" value="1"/>
</dbReference>
<dbReference type="InterPro" id="IPR036388">
    <property type="entry name" value="WH-like_DNA-bd_sf"/>
</dbReference>
<dbReference type="AlphaFoldDB" id="A0A3D9IT99"/>
<dbReference type="PROSITE" id="PS50949">
    <property type="entry name" value="HTH_GNTR"/>
    <property type="match status" value="1"/>
</dbReference>
<dbReference type="PANTHER" id="PTHR43537">
    <property type="entry name" value="TRANSCRIPTIONAL REGULATOR, GNTR FAMILY"/>
    <property type="match status" value="1"/>
</dbReference>
<proteinExistence type="predicted"/>